<proteinExistence type="predicted"/>
<comment type="caution">
    <text evidence="4">The sequence shown here is derived from an EMBL/GenBank/DDBJ whole genome shotgun (WGS) entry which is preliminary data.</text>
</comment>
<sequence length="496" mass="57929">MEKKKVYFLHSNIGEHLTGIEKSAMKRGNIFVKYLNIEPVFVTFSKNVNVHTNWERYVENGVVDKNITMINLFEYFQRSEEGKNLSSYQIKKEKTYSYEEEESEGITYCRMYDSNDNLVKYMIWRPNNLLSYINYFHDGKKIVRDRFNRFGQLSHTEYLREDNSVFMTEYFDVYGKRVIIKYEDGPYLISDKNAVFDTVLPDEQALILYFLKKIIGEEEPVIIIDRNKRYSPLFTERKQLNAKTISVFHSTYFANTKFRSKLNKNYKDVLNSPYSFDNIVVLTHNQKRDIEEQFGINNLVTIPHPCQTVENLDEIAPRTNKLVSVGRLSSEKNLDHLLEIVSLVKKRIPDVLLEIYGTGKEKKNLTKLVHQLNLKDNVKFKGYVDNVDSIYATSELFLFAGQGEGFTMSVLESLSCGCPVGSYHVRYGVDEMIQEETNGFLVAFDDKEKFAENIIAYLNKTDEEKLQYRQEAVNTAAKYAEDKVADKWKQLMNNLS</sequence>
<protein>
    <submittedName>
        <fullName evidence="4">Glycosyltransferase</fullName>
        <ecNumber evidence="4">2.4.-.-</ecNumber>
    </submittedName>
</protein>
<dbReference type="Proteomes" id="UP001597041">
    <property type="component" value="Unassembled WGS sequence"/>
</dbReference>
<dbReference type="PANTHER" id="PTHR12526:SF629">
    <property type="entry name" value="TEICHURONIC ACID BIOSYNTHESIS GLYCOSYLTRANSFERASE TUAH-RELATED"/>
    <property type="match status" value="1"/>
</dbReference>
<dbReference type="SUPFAM" id="SSF53756">
    <property type="entry name" value="UDP-Glycosyltransferase/glycogen phosphorylase"/>
    <property type="match status" value="1"/>
</dbReference>
<evidence type="ECO:0000256" key="1">
    <source>
        <dbReference type="ARBA" id="ARBA00022676"/>
    </source>
</evidence>
<dbReference type="PANTHER" id="PTHR12526">
    <property type="entry name" value="GLYCOSYLTRANSFERASE"/>
    <property type="match status" value="1"/>
</dbReference>
<dbReference type="GO" id="GO:0016757">
    <property type="term" value="F:glycosyltransferase activity"/>
    <property type="evidence" value="ECO:0007669"/>
    <property type="project" value="UniProtKB-KW"/>
</dbReference>
<dbReference type="Gene3D" id="3.40.50.2000">
    <property type="entry name" value="Glycogen Phosphorylase B"/>
    <property type="match status" value="3"/>
</dbReference>
<evidence type="ECO:0000256" key="2">
    <source>
        <dbReference type="ARBA" id="ARBA00022679"/>
    </source>
</evidence>
<feature type="domain" description="Glycosyl transferase family 1" evidence="3">
    <location>
        <begin position="317"/>
        <end position="467"/>
    </location>
</feature>
<organism evidence="4 5">
    <name type="scientific">Oceanobacillus locisalsi</name>
    <dbReference type="NCBI Taxonomy" id="546107"/>
    <lineage>
        <taxon>Bacteria</taxon>
        <taxon>Bacillati</taxon>
        <taxon>Bacillota</taxon>
        <taxon>Bacilli</taxon>
        <taxon>Bacillales</taxon>
        <taxon>Bacillaceae</taxon>
        <taxon>Oceanobacillus</taxon>
    </lineage>
</organism>
<dbReference type="Pfam" id="PF00534">
    <property type="entry name" value="Glycos_transf_1"/>
    <property type="match status" value="1"/>
</dbReference>
<name>A0ABW3NH57_9BACI</name>
<dbReference type="RefSeq" id="WP_379592938.1">
    <property type="nucleotide sequence ID" value="NZ_JBHTKK010000017.1"/>
</dbReference>
<keyword evidence="2 4" id="KW-0808">Transferase</keyword>
<dbReference type="InterPro" id="IPR001296">
    <property type="entry name" value="Glyco_trans_1"/>
</dbReference>
<evidence type="ECO:0000313" key="4">
    <source>
        <dbReference type="EMBL" id="MFD1067042.1"/>
    </source>
</evidence>
<dbReference type="EC" id="2.4.-.-" evidence="4"/>
<evidence type="ECO:0000313" key="5">
    <source>
        <dbReference type="Proteomes" id="UP001597041"/>
    </source>
</evidence>
<evidence type="ECO:0000259" key="3">
    <source>
        <dbReference type="Pfam" id="PF00534"/>
    </source>
</evidence>
<keyword evidence="5" id="KW-1185">Reference proteome</keyword>
<gene>
    <name evidence="4" type="ORF">ACFQ19_13520</name>
</gene>
<reference evidence="5" key="1">
    <citation type="journal article" date="2019" name="Int. J. Syst. Evol. Microbiol.">
        <title>The Global Catalogue of Microorganisms (GCM) 10K type strain sequencing project: providing services to taxonomists for standard genome sequencing and annotation.</title>
        <authorList>
            <consortium name="The Broad Institute Genomics Platform"/>
            <consortium name="The Broad Institute Genome Sequencing Center for Infectious Disease"/>
            <person name="Wu L."/>
            <person name="Ma J."/>
        </authorList>
    </citation>
    <scope>NUCLEOTIDE SEQUENCE [LARGE SCALE GENOMIC DNA]</scope>
    <source>
        <strain evidence="5">CCUG 56608</strain>
    </source>
</reference>
<dbReference type="EMBL" id="JBHTKK010000017">
    <property type="protein sequence ID" value="MFD1067042.1"/>
    <property type="molecule type" value="Genomic_DNA"/>
</dbReference>
<keyword evidence="1 4" id="KW-0328">Glycosyltransferase</keyword>
<accession>A0ABW3NH57</accession>